<name>A0AAN6EQK8_EXODE</name>
<evidence type="ECO:0000256" key="3">
    <source>
        <dbReference type="ARBA" id="ARBA00012759"/>
    </source>
</evidence>
<dbReference type="Proteomes" id="UP001161757">
    <property type="component" value="Unassembled WGS sequence"/>
</dbReference>
<dbReference type="InterPro" id="IPR018200">
    <property type="entry name" value="USP_CS"/>
</dbReference>
<evidence type="ECO:0000313" key="11">
    <source>
        <dbReference type="EMBL" id="KAJ8988959.1"/>
    </source>
</evidence>
<dbReference type="InterPro" id="IPR001394">
    <property type="entry name" value="Peptidase_C19_UCH"/>
</dbReference>
<dbReference type="PROSITE" id="PS00973">
    <property type="entry name" value="USP_2"/>
    <property type="match status" value="1"/>
</dbReference>
<keyword evidence="9" id="KW-0472">Membrane</keyword>
<feature type="domain" description="USP" evidence="10">
    <location>
        <begin position="140"/>
        <end position="497"/>
    </location>
</feature>
<dbReference type="PANTHER" id="PTHR24006:SF888">
    <property type="entry name" value="UBIQUITIN CARBOXYL-TERMINAL HYDROLASE 30"/>
    <property type="match status" value="1"/>
</dbReference>
<evidence type="ECO:0000256" key="6">
    <source>
        <dbReference type="ARBA" id="ARBA00022801"/>
    </source>
</evidence>
<dbReference type="PROSITE" id="PS50235">
    <property type="entry name" value="USP_3"/>
    <property type="match status" value="1"/>
</dbReference>
<proteinExistence type="inferred from homology"/>
<dbReference type="GO" id="GO:0005829">
    <property type="term" value="C:cytosol"/>
    <property type="evidence" value="ECO:0007669"/>
    <property type="project" value="TreeGrafter"/>
</dbReference>
<dbReference type="GO" id="GO:0004843">
    <property type="term" value="F:cysteine-type deubiquitinase activity"/>
    <property type="evidence" value="ECO:0007669"/>
    <property type="project" value="UniProtKB-EC"/>
</dbReference>
<keyword evidence="9" id="KW-1133">Transmembrane helix</keyword>
<comment type="caution">
    <text evidence="11">The sequence shown here is derived from an EMBL/GenBank/DDBJ whole genome shotgun (WGS) entry which is preliminary data.</text>
</comment>
<organism evidence="11 12">
    <name type="scientific">Exophiala dermatitidis</name>
    <name type="common">Black yeast-like fungus</name>
    <name type="synonym">Wangiella dermatitidis</name>
    <dbReference type="NCBI Taxonomy" id="5970"/>
    <lineage>
        <taxon>Eukaryota</taxon>
        <taxon>Fungi</taxon>
        <taxon>Dikarya</taxon>
        <taxon>Ascomycota</taxon>
        <taxon>Pezizomycotina</taxon>
        <taxon>Eurotiomycetes</taxon>
        <taxon>Chaetothyriomycetidae</taxon>
        <taxon>Chaetothyriales</taxon>
        <taxon>Herpotrichiellaceae</taxon>
        <taxon>Exophiala</taxon>
    </lineage>
</organism>
<sequence>MNSLSTSADESPFFESAFQRASYPTLTKLSSTLALLILAYYAVSFLDAWPSTIKRSVYESLIYFVPSAVIYAIQQGMVYSGRLGLEDAKFTRADFGDTQAKQQAIQRIFGQPQLPFALRKVRSLSGVGKYISLSDEIRPAGLGNWDNSCYQNSILQGLASLPAFFEYLARSLEQCELYGPLADTHRALLGLFEQLTDLNPRKTTVWTPNVLKSMDSWQQQDAQEYFTRLLEALEKESDAYIRVRKRRSVPGLESLDAVSASRDSRPASEIAPDPDLSLIQLVPRNPLDGMTAQCLECRTCGFTEGFSFNQFNCLTLNMGRRGPSDLEDLLDEYTMPEDIDGVECEHCTKLAHGGAEGDDESEQSAKETAKRKPVLRTKTKQITVGRSPRDLILHINRSVFDDYGNQMKNRAALAVPLKLSFLSRWCAPIVRSDASVQRVYELKCMVTHYGRHDNGHYVALGQRGKDWYSFNDDFVTRIDEEEVLNTGNGFMLFYEAVPLEVQVDGTLNPAEGSAVVENGTASVEIDSGDDKPENAATWSHPDSNRDEQDSVSMHDSSAETSPGSAHPSSAASELSVDDLAKRKGLNDPFPMSTSCSSAMGGGT</sequence>
<evidence type="ECO:0000256" key="2">
    <source>
        <dbReference type="ARBA" id="ARBA00009085"/>
    </source>
</evidence>
<feature type="transmembrane region" description="Helical" evidence="9">
    <location>
        <begin position="61"/>
        <end position="79"/>
    </location>
</feature>
<evidence type="ECO:0000256" key="8">
    <source>
        <dbReference type="SAM" id="MobiDB-lite"/>
    </source>
</evidence>
<dbReference type="PANTHER" id="PTHR24006">
    <property type="entry name" value="UBIQUITIN CARBOXYL-TERMINAL HYDROLASE"/>
    <property type="match status" value="1"/>
</dbReference>
<dbReference type="InterPro" id="IPR038765">
    <property type="entry name" value="Papain-like_cys_pep_sf"/>
</dbReference>
<feature type="compositionally biased region" description="Polar residues" evidence="8">
    <location>
        <begin position="550"/>
        <end position="560"/>
    </location>
</feature>
<evidence type="ECO:0000256" key="9">
    <source>
        <dbReference type="SAM" id="Phobius"/>
    </source>
</evidence>
<protein>
    <recommendedName>
        <fullName evidence="3">ubiquitinyl hydrolase 1</fullName>
        <ecNumber evidence="3">3.4.19.12</ecNumber>
    </recommendedName>
</protein>
<dbReference type="EC" id="3.4.19.12" evidence="3"/>
<dbReference type="SUPFAM" id="SSF54001">
    <property type="entry name" value="Cysteine proteinases"/>
    <property type="match status" value="1"/>
</dbReference>
<comment type="catalytic activity">
    <reaction evidence="1">
        <text>Thiol-dependent hydrolysis of ester, thioester, amide, peptide and isopeptide bonds formed by the C-terminal Gly of ubiquitin (a 76-residue protein attached to proteins as an intracellular targeting signal).</text>
        <dbReference type="EC" id="3.4.19.12"/>
    </reaction>
</comment>
<evidence type="ECO:0000259" key="10">
    <source>
        <dbReference type="PROSITE" id="PS50235"/>
    </source>
</evidence>
<evidence type="ECO:0000256" key="1">
    <source>
        <dbReference type="ARBA" id="ARBA00000707"/>
    </source>
</evidence>
<dbReference type="InterPro" id="IPR028889">
    <property type="entry name" value="USP"/>
</dbReference>
<dbReference type="GO" id="GO:0016579">
    <property type="term" value="P:protein deubiquitination"/>
    <property type="evidence" value="ECO:0007669"/>
    <property type="project" value="InterPro"/>
</dbReference>
<evidence type="ECO:0000256" key="7">
    <source>
        <dbReference type="ARBA" id="ARBA00022807"/>
    </source>
</evidence>
<gene>
    <name evidence="11" type="ORF">HRR80_007158</name>
</gene>
<dbReference type="EMBL" id="JAJGCB010000016">
    <property type="protein sequence ID" value="KAJ8988959.1"/>
    <property type="molecule type" value="Genomic_DNA"/>
</dbReference>
<keyword evidence="5" id="KW-0833">Ubl conjugation pathway</keyword>
<comment type="similarity">
    <text evidence="2">Belongs to the peptidase C19 family.</text>
</comment>
<dbReference type="InterPro" id="IPR050164">
    <property type="entry name" value="Peptidase_C19"/>
</dbReference>
<reference evidence="11" key="1">
    <citation type="submission" date="2023-01" db="EMBL/GenBank/DDBJ databases">
        <title>Exophiala dermititidis isolated from Cystic Fibrosis Patient.</title>
        <authorList>
            <person name="Kurbessoian T."/>
            <person name="Crocker A."/>
            <person name="Murante D."/>
            <person name="Hogan D.A."/>
            <person name="Stajich J.E."/>
        </authorList>
    </citation>
    <scope>NUCLEOTIDE SEQUENCE</scope>
    <source>
        <strain evidence="11">Ex8</strain>
    </source>
</reference>
<dbReference type="CDD" id="cd02662">
    <property type="entry name" value="Peptidase_C19F"/>
    <property type="match status" value="1"/>
</dbReference>
<accession>A0AAN6EQK8</accession>
<dbReference type="Gene3D" id="3.90.70.10">
    <property type="entry name" value="Cysteine proteinases"/>
    <property type="match status" value="1"/>
</dbReference>
<evidence type="ECO:0000313" key="12">
    <source>
        <dbReference type="Proteomes" id="UP001161757"/>
    </source>
</evidence>
<dbReference type="GO" id="GO:0006508">
    <property type="term" value="P:proteolysis"/>
    <property type="evidence" value="ECO:0007669"/>
    <property type="project" value="UniProtKB-KW"/>
</dbReference>
<evidence type="ECO:0000256" key="4">
    <source>
        <dbReference type="ARBA" id="ARBA00022670"/>
    </source>
</evidence>
<feature type="region of interest" description="Disordered" evidence="8">
    <location>
        <begin position="522"/>
        <end position="603"/>
    </location>
</feature>
<dbReference type="GO" id="GO:0005634">
    <property type="term" value="C:nucleus"/>
    <property type="evidence" value="ECO:0007669"/>
    <property type="project" value="TreeGrafter"/>
</dbReference>
<dbReference type="AlphaFoldDB" id="A0AAN6EQK8"/>
<keyword evidence="6" id="KW-0378">Hydrolase</keyword>
<evidence type="ECO:0000256" key="5">
    <source>
        <dbReference type="ARBA" id="ARBA00022786"/>
    </source>
</evidence>
<feature type="region of interest" description="Disordered" evidence="8">
    <location>
        <begin position="353"/>
        <end position="375"/>
    </location>
</feature>
<keyword evidence="7" id="KW-0788">Thiol protease</keyword>
<dbReference type="Pfam" id="PF00443">
    <property type="entry name" value="UCH"/>
    <property type="match status" value="1"/>
</dbReference>
<feature type="transmembrane region" description="Helical" evidence="9">
    <location>
        <begin position="29"/>
        <end position="49"/>
    </location>
</feature>
<keyword evidence="4" id="KW-0645">Protease</keyword>
<keyword evidence="9" id="KW-0812">Transmembrane</keyword>
<feature type="compositionally biased region" description="Low complexity" evidence="8">
    <location>
        <begin position="561"/>
        <end position="572"/>
    </location>
</feature>